<keyword evidence="3" id="KW-1185">Reference proteome</keyword>
<protein>
    <submittedName>
        <fullName evidence="2">Uncharacterized protein</fullName>
    </submittedName>
</protein>
<gene>
    <name evidence="2" type="ORF">QC762_116437</name>
</gene>
<dbReference type="EMBL" id="JAFFHA010000001">
    <property type="protein sequence ID" value="KAK4660127.1"/>
    <property type="molecule type" value="Genomic_DNA"/>
</dbReference>
<sequence length="176" mass="20031">MSQMLPWSTLTHGPENFCGPTHARRIPFQLTRGVAARFLELESRPMPPRYNATTKEKGMRRTAHASKTPLRPTKTSKYSTISIISDDDSDIDARDGKERVSFLDLLQQDAFDDLKAGLRSEFEEIRAKTDGTVYLRLALMQWARPAESSQTYEPPVLSPRQHIFREKRTRAAGRPG</sequence>
<dbReference type="Proteomes" id="UP001323405">
    <property type="component" value="Unassembled WGS sequence"/>
</dbReference>
<organism evidence="2 3">
    <name type="scientific">Podospora pseudocomata</name>
    <dbReference type="NCBI Taxonomy" id="2093779"/>
    <lineage>
        <taxon>Eukaryota</taxon>
        <taxon>Fungi</taxon>
        <taxon>Dikarya</taxon>
        <taxon>Ascomycota</taxon>
        <taxon>Pezizomycotina</taxon>
        <taxon>Sordariomycetes</taxon>
        <taxon>Sordariomycetidae</taxon>
        <taxon>Sordariales</taxon>
        <taxon>Podosporaceae</taxon>
        <taxon>Podospora</taxon>
    </lineage>
</organism>
<dbReference type="RefSeq" id="XP_062749097.1">
    <property type="nucleotide sequence ID" value="XM_062886060.1"/>
</dbReference>
<reference evidence="2 3" key="1">
    <citation type="journal article" date="2023" name="bioRxiv">
        <title>High-quality genome assemblies of four members of thePodospora anserinaspecies complex.</title>
        <authorList>
            <person name="Ament-Velasquez S.L."/>
            <person name="Vogan A.A."/>
            <person name="Wallerman O."/>
            <person name="Hartmann F."/>
            <person name="Gautier V."/>
            <person name="Silar P."/>
            <person name="Giraud T."/>
            <person name="Johannesson H."/>
        </authorList>
    </citation>
    <scope>NUCLEOTIDE SEQUENCE [LARGE SCALE GENOMIC DNA]</scope>
    <source>
        <strain evidence="2 3">CBS 415.72m</strain>
    </source>
</reference>
<feature type="region of interest" description="Disordered" evidence="1">
    <location>
        <begin position="46"/>
        <end position="74"/>
    </location>
</feature>
<evidence type="ECO:0000313" key="2">
    <source>
        <dbReference type="EMBL" id="KAK4660127.1"/>
    </source>
</evidence>
<proteinExistence type="predicted"/>
<dbReference type="GeneID" id="87905967"/>
<evidence type="ECO:0000256" key="1">
    <source>
        <dbReference type="SAM" id="MobiDB-lite"/>
    </source>
</evidence>
<name>A0ABR0GWS9_9PEZI</name>
<evidence type="ECO:0000313" key="3">
    <source>
        <dbReference type="Proteomes" id="UP001323405"/>
    </source>
</evidence>
<accession>A0ABR0GWS9</accession>
<comment type="caution">
    <text evidence="2">The sequence shown here is derived from an EMBL/GenBank/DDBJ whole genome shotgun (WGS) entry which is preliminary data.</text>
</comment>